<evidence type="ECO:0000313" key="5">
    <source>
        <dbReference type="EMBL" id="GAA1150757.1"/>
    </source>
</evidence>
<name>A0ABN1UHF1_9ACTN</name>
<organism evidence="5 6">
    <name type="scientific">Nocardioides aquiterrae</name>
    <dbReference type="NCBI Taxonomy" id="203799"/>
    <lineage>
        <taxon>Bacteria</taxon>
        <taxon>Bacillati</taxon>
        <taxon>Actinomycetota</taxon>
        <taxon>Actinomycetes</taxon>
        <taxon>Propionibacteriales</taxon>
        <taxon>Nocardioidaceae</taxon>
        <taxon>Nocardioides</taxon>
    </lineage>
</organism>
<dbReference type="SUPFAM" id="SSF52540">
    <property type="entry name" value="P-loop containing nucleoside triphosphate hydrolases"/>
    <property type="match status" value="1"/>
</dbReference>
<feature type="compositionally biased region" description="Basic residues" evidence="2">
    <location>
        <begin position="85"/>
        <end position="96"/>
    </location>
</feature>
<keyword evidence="5" id="KW-0067">ATP-binding</keyword>
<dbReference type="PANTHER" id="PTHR45766">
    <property type="entry name" value="DNA ANNEALING HELICASE AND ENDONUCLEASE ZRANB3 FAMILY MEMBER"/>
    <property type="match status" value="1"/>
</dbReference>
<dbReference type="PROSITE" id="PS51194">
    <property type="entry name" value="HELICASE_CTER"/>
    <property type="match status" value="1"/>
</dbReference>
<reference evidence="5 6" key="1">
    <citation type="journal article" date="2019" name="Int. J. Syst. Evol. Microbiol.">
        <title>The Global Catalogue of Microorganisms (GCM) 10K type strain sequencing project: providing services to taxonomists for standard genome sequencing and annotation.</title>
        <authorList>
            <consortium name="The Broad Institute Genomics Platform"/>
            <consortium name="The Broad Institute Genome Sequencing Center for Infectious Disease"/>
            <person name="Wu L."/>
            <person name="Ma J."/>
        </authorList>
    </citation>
    <scope>NUCLEOTIDE SEQUENCE [LARGE SCALE GENOMIC DNA]</scope>
    <source>
        <strain evidence="5 6">JCM 11813</strain>
    </source>
</reference>
<dbReference type="EMBL" id="BAAAJE010000016">
    <property type="protein sequence ID" value="GAA1150757.1"/>
    <property type="molecule type" value="Genomic_DNA"/>
</dbReference>
<evidence type="ECO:0000313" key="6">
    <source>
        <dbReference type="Proteomes" id="UP001499979"/>
    </source>
</evidence>
<feature type="domain" description="Helicase C-terminal" evidence="4">
    <location>
        <begin position="672"/>
        <end position="854"/>
    </location>
</feature>
<dbReference type="Pfam" id="PF13091">
    <property type="entry name" value="PLDc_2"/>
    <property type="match status" value="1"/>
</dbReference>
<evidence type="ECO:0000259" key="4">
    <source>
        <dbReference type="PROSITE" id="PS51194"/>
    </source>
</evidence>
<keyword evidence="5" id="KW-0347">Helicase</keyword>
<dbReference type="InterPro" id="IPR001650">
    <property type="entry name" value="Helicase_C-like"/>
</dbReference>
<dbReference type="InterPro" id="IPR025202">
    <property type="entry name" value="PLD-like_dom"/>
</dbReference>
<dbReference type="GO" id="GO:0004386">
    <property type="term" value="F:helicase activity"/>
    <property type="evidence" value="ECO:0007669"/>
    <property type="project" value="UniProtKB-KW"/>
</dbReference>
<dbReference type="Gene3D" id="3.30.870.10">
    <property type="entry name" value="Endonuclease Chain A"/>
    <property type="match status" value="1"/>
</dbReference>
<keyword evidence="1" id="KW-0378">Hydrolase</keyword>
<evidence type="ECO:0000259" key="3">
    <source>
        <dbReference type="PROSITE" id="PS51192"/>
    </source>
</evidence>
<protein>
    <submittedName>
        <fullName evidence="5">DEAD/DEAH box helicase</fullName>
    </submittedName>
</protein>
<feature type="domain" description="Helicase ATP-binding" evidence="3">
    <location>
        <begin position="265"/>
        <end position="414"/>
    </location>
</feature>
<dbReference type="Gene3D" id="3.40.50.300">
    <property type="entry name" value="P-loop containing nucleotide triphosphate hydrolases"/>
    <property type="match status" value="1"/>
</dbReference>
<dbReference type="Pfam" id="PF00176">
    <property type="entry name" value="SNF2-rel_dom"/>
    <property type="match status" value="1"/>
</dbReference>
<gene>
    <name evidence="5" type="ORF">GCM10009606_31710</name>
</gene>
<dbReference type="Gene3D" id="3.40.50.10810">
    <property type="entry name" value="Tandem AAA-ATPase domain"/>
    <property type="match status" value="1"/>
</dbReference>
<evidence type="ECO:0000256" key="1">
    <source>
        <dbReference type="ARBA" id="ARBA00022801"/>
    </source>
</evidence>
<keyword evidence="6" id="KW-1185">Reference proteome</keyword>
<dbReference type="CDD" id="cd18793">
    <property type="entry name" value="SF2_C_SNF"/>
    <property type="match status" value="1"/>
</dbReference>
<dbReference type="InterPro" id="IPR027417">
    <property type="entry name" value="P-loop_NTPase"/>
</dbReference>
<dbReference type="SMART" id="SM00490">
    <property type="entry name" value="HELICc"/>
    <property type="match status" value="1"/>
</dbReference>
<dbReference type="InterPro" id="IPR049730">
    <property type="entry name" value="SNF2/RAD54-like_C"/>
</dbReference>
<dbReference type="Proteomes" id="UP001499979">
    <property type="component" value="Unassembled WGS sequence"/>
</dbReference>
<dbReference type="InterPro" id="IPR014001">
    <property type="entry name" value="Helicase_ATP-bd"/>
</dbReference>
<feature type="region of interest" description="Disordered" evidence="2">
    <location>
        <begin position="81"/>
        <end position="109"/>
    </location>
</feature>
<dbReference type="Pfam" id="PF00271">
    <property type="entry name" value="Helicase_C"/>
    <property type="match status" value="1"/>
</dbReference>
<dbReference type="SMART" id="SM00487">
    <property type="entry name" value="DEXDc"/>
    <property type="match status" value="1"/>
</dbReference>
<dbReference type="InterPro" id="IPR038718">
    <property type="entry name" value="SNF2-like_sf"/>
</dbReference>
<keyword evidence="5" id="KW-0547">Nucleotide-binding</keyword>
<dbReference type="RefSeq" id="WP_343908561.1">
    <property type="nucleotide sequence ID" value="NZ_BAAAJE010000016.1"/>
</dbReference>
<proteinExistence type="predicted"/>
<dbReference type="InterPro" id="IPR000330">
    <property type="entry name" value="SNF2_N"/>
</dbReference>
<accession>A0ABN1UHF1</accession>
<sequence>MTVPDNIRPEFATNDEAKGEQVSSAINSLLAYLRGKWVEPPALAIATAYFNPGGFSLLAAELEQAGAVRLLLGAEPTDVDERSRVRPLKQRSRRRGPGPNVQRALEDHTRSLEEDRNLLGFTREADATARRLVKWLDEHPNVEVRRYEQGFLHGKAFIVETDKTGVIAGSSNFTYAGLARNNELNLGLYQPTPVGQVIDWFDEQWAKSTPYDLAGLYKARWEPHQPWDIFLRMLFENYGADLEEATAGSRLGLTAFQADGVWRAKRILDRRNGVLIADEVGLGKTFLAGELIYEATVERRQKVLIICPATLRDSTWSGFLDDTNLKATVVSYEELVYNIDSAGRKTSALQDLDEYAMVVIDEAHAFRNNLTQRAEALHRIVDSRVPKDLVLLTATPVNNSLEDLYNLIMFFARNDYAFADVGIPSLRQYFNQAIATDPDDLTAQQLFDVLDATAVRRTRRFVKNHYRGDKVRINGIEQEIAFPTCEVRRVDYDLTGVLPGVFDALATALGADVDDAIMATAVGAGVILADLGQVLTMARYVPSQFRLDGETEQYEAQNAGLLRSALLKRFESSAYAFCRTVEKMIESHDRFLHALDAGYVLTGENLRDYVAVGIDDADEFLAELEDDDGTMDAANYDIEELRKAVQADRALLEKFHDRVRHVDHATDPKIDRLIDELAAIAAEAEAEGIGEEDTRNKRKTLVFTYFADTADYIEAAIKDAVITDPRLSAYRDRHAKVSGPDKANRTDLIAGFAPLTAGTGSEDDLYDLIVTTDVLAEGVNLQQGRHIINYDLPWNPMKLVQRHGRIDRIGSLHKRVFMRCFFPDEDLDRLLGLEERLQRKLKQAAAAVGVGTVLPGIDPVERSITETRDMIEQIKREEAAIFEEGGSAALSGEEYRRRLTNAFKNPATKSRVESLPWGAGTALVRPHADPGFVFCARVGDHDKPFYRYVPLNEDLTTRTVTTHDGEPTPEVIRETLSCLSHADPVDETTAAADLTGDMYTAAFDAWAVARDDIHLDWSLRTDPGRLAPPLPKVMRDTIEYVEQHGTFLGERQDDLANRLKAPYTNRVQRAVRAALQHAEHGTPRETVERILAVADDYGLSVPEPPTPLPPAQADDIYLVCWTAIIPDPDLMPGTHLKTDTELV</sequence>
<evidence type="ECO:0000256" key="2">
    <source>
        <dbReference type="SAM" id="MobiDB-lite"/>
    </source>
</evidence>
<dbReference type="PANTHER" id="PTHR45766:SF6">
    <property type="entry name" value="SWI_SNF-RELATED MATRIX-ASSOCIATED ACTIN-DEPENDENT REGULATOR OF CHROMATIN SUBFAMILY A-LIKE PROTEIN 1"/>
    <property type="match status" value="1"/>
</dbReference>
<dbReference type="SUPFAM" id="SSF56024">
    <property type="entry name" value="Phospholipase D/nuclease"/>
    <property type="match status" value="1"/>
</dbReference>
<dbReference type="PROSITE" id="PS51192">
    <property type="entry name" value="HELICASE_ATP_BIND_1"/>
    <property type="match status" value="1"/>
</dbReference>
<comment type="caution">
    <text evidence="5">The sequence shown here is derived from an EMBL/GenBank/DDBJ whole genome shotgun (WGS) entry which is preliminary data.</text>
</comment>